<gene>
    <name evidence="2" type="ORF">FEG63_21265</name>
</gene>
<organism evidence="2 3">
    <name type="scientific">Mycolicibacterium sphagni</name>
    <dbReference type="NCBI Taxonomy" id="1786"/>
    <lineage>
        <taxon>Bacteria</taxon>
        <taxon>Bacillati</taxon>
        <taxon>Actinomycetota</taxon>
        <taxon>Actinomycetes</taxon>
        <taxon>Mycobacteriales</taxon>
        <taxon>Mycobacteriaceae</taxon>
        <taxon>Mycolicibacterium</taxon>
    </lineage>
</organism>
<keyword evidence="2" id="KW-0255">Endonuclease</keyword>
<dbReference type="Proteomes" id="UP000708347">
    <property type="component" value="Unassembled WGS sequence"/>
</dbReference>
<evidence type="ECO:0000259" key="1">
    <source>
        <dbReference type="Pfam" id="PF07510"/>
    </source>
</evidence>
<comment type="caution">
    <text evidence="2">The sequence shown here is derived from an EMBL/GenBank/DDBJ whole genome shotgun (WGS) entry which is preliminary data.</text>
</comment>
<dbReference type="InterPro" id="IPR011089">
    <property type="entry name" value="GmrSD_C"/>
</dbReference>
<dbReference type="GO" id="GO:0004519">
    <property type="term" value="F:endonuclease activity"/>
    <property type="evidence" value="ECO:0007669"/>
    <property type="project" value="UniProtKB-KW"/>
</dbReference>
<keyword evidence="3" id="KW-1185">Reference proteome</keyword>
<dbReference type="Pfam" id="PF07510">
    <property type="entry name" value="GmrSD_C"/>
    <property type="match status" value="1"/>
</dbReference>
<dbReference type="PANTHER" id="PTHR24094:SF15">
    <property type="entry name" value="AMP-DEPENDENT SYNTHETASE_LIGASE DOMAIN-CONTAINING PROTEIN-RELATED"/>
    <property type="match status" value="1"/>
</dbReference>
<proteinExistence type="predicted"/>
<dbReference type="PANTHER" id="PTHR24094">
    <property type="entry name" value="SECRETED PROTEIN"/>
    <property type="match status" value="1"/>
</dbReference>
<reference evidence="2 3" key="1">
    <citation type="submission" date="2019-05" db="EMBL/GenBank/DDBJ databases">
        <title>Mycolicibacterium sphagni ENV482 genome assembly.</title>
        <authorList>
            <person name="Chen W."/>
            <person name="Faulkner N.W."/>
            <person name="Hyman M.R."/>
        </authorList>
    </citation>
    <scope>NUCLEOTIDE SEQUENCE [LARGE SCALE GENOMIC DNA]</scope>
    <source>
        <strain evidence="2 3">ENV482</strain>
    </source>
</reference>
<keyword evidence="2" id="KW-0540">Nuclease</keyword>
<protein>
    <submittedName>
        <fullName evidence="2">HNH endonuclease</fullName>
    </submittedName>
</protein>
<sequence>MGVAAALVAGWTALDGGDHAISVAAPPAPAVTSASVAELLGTVQVVDQLPEVPGYQRSCKKGKGCVFGPAWNDPSDHSGCDTRQRILRTQLVDVTFKPNTRDCKVLGGLLHDPYTGTDIRYSSADPTAVEIDHIAALARVWDLGAWAWTAQQRQAFANDTDNLLAVSGPANVAKSDAGLQEWLPSNQAYVCAYIEKYLRVVAKYNLPITRSDRDVAAHSCTTG</sequence>
<keyword evidence="2" id="KW-0378">Hydrolase</keyword>
<evidence type="ECO:0000313" key="3">
    <source>
        <dbReference type="Proteomes" id="UP000708347"/>
    </source>
</evidence>
<evidence type="ECO:0000313" key="2">
    <source>
        <dbReference type="EMBL" id="NTY62080.1"/>
    </source>
</evidence>
<accession>A0ABX2JXD2</accession>
<name>A0ABX2JXD2_9MYCO</name>
<dbReference type="EMBL" id="VBSB01000014">
    <property type="protein sequence ID" value="NTY62080.1"/>
    <property type="molecule type" value="Genomic_DNA"/>
</dbReference>
<feature type="domain" description="GmrSD restriction endonucleases C-terminal" evidence="1">
    <location>
        <begin position="81"/>
        <end position="210"/>
    </location>
</feature>